<dbReference type="STRING" id="1304275.C41B8_10313"/>
<gene>
    <name evidence="3" type="ORF">C41B8_10313</name>
</gene>
<comment type="similarity">
    <text evidence="1 2">Belongs to the UPF0250 family.</text>
</comment>
<protein>
    <recommendedName>
        <fullName evidence="2">UPF0250 protein C41B8_10313</fullName>
    </recommendedName>
</protein>
<comment type="caution">
    <text evidence="3">The sequence shown here is derived from an EMBL/GenBank/DDBJ whole genome shotgun (WGS) entry which is preliminary data.</text>
</comment>
<dbReference type="InterPro" id="IPR007454">
    <property type="entry name" value="UPF0250_YbeD-like"/>
</dbReference>
<dbReference type="RefSeq" id="WP_037337504.1">
    <property type="nucleotide sequence ID" value="NZ_APNK01000013.1"/>
</dbReference>
<dbReference type="InterPro" id="IPR027471">
    <property type="entry name" value="YbeD-like_sf"/>
</dbReference>
<sequence>MSDTHDETLLEFPCEFAIKAFGRHGTAFEQTVYTLIKAHAPELTTGDLSSRESSGGRYIAVTASINAKSKAQLDAIYKDLSDHEQVLMSL</sequence>
<evidence type="ECO:0000313" key="4">
    <source>
        <dbReference type="Proteomes" id="UP000028302"/>
    </source>
</evidence>
<evidence type="ECO:0000313" key="3">
    <source>
        <dbReference type="EMBL" id="KEZ77415.1"/>
    </source>
</evidence>
<organism evidence="3 4">
    <name type="scientific">Salinisphaera hydrothermalis (strain C41B8)</name>
    <dbReference type="NCBI Taxonomy" id="1304275"/>
    <lineage>
        <taxon>Bacteria</taxon>
        <taxon>Pseudomonadati</taxon>
        <taxon>Pseudomonadota</taxon>
        <taxon>Gammaproteobacteria</taxon>
        <taxon>Salinisphaerales</taxon>
        <taxon>Salinisphaeraceae</taxon>
        <taxon>Salinisphaera</taxon>
    </lineage>
</organism>
<reference evidence="3 4" key="1">
    <citation type="submission" date="2013-03" db="EMBL/GenBank/DDBJ databases">
        <title>Salinisphaera hydrothermalis C41B8 Genome Sequencing.</title>
        <authorList>
            <person name="Li C."/>
            <person name="Lai Q."/>
            <person name="Shao Z."/>
        </authorList>
    </citation>
    <scope>NUCLEOTIDE SEQUENCE [LARGE SCALE GENOMIC DNA]</scope>
    <source>
        <strain evidence="3 4">C41B8</strain>
    </source>
</reference>
<dbReference type="EMBL" id="APNK01000013">
    <property type="protein sequence ID" value="KEZ77415.1"/>
    <property type="molecule type" value="Genomic_DNA"/>
</dbReference>
<accession>A0A084IL31</accession>
<dbReference type="AlphaFoldDB" id="A0A084IL31"/>
<keyword evidence="4" id="KW-1185">Reference proteome</keyword>
<name>A0A084IL31_SALHC</name>
<dbReference type="Proteomes" id="UP000028302">
    <property type="component" value="Unassembled WGS sequence"/>
</dbReference>
<dbReference type="eggNOG" id="COG2921">
    <property type="taxonomic scope" value="Bacteria"/>
</dbReference>
<evidence type="ECO:0000256" key="1">
    <source>
        <dbReference type="ARBA" id="ARBA00008460"/>
    </source>
</evidence>
<dbReference type="PANTHER" id="PTHR38036">
    <property type="entry name" value="UPF0250 PROTEIN YBED"/>
    <property type="match status" value="1"/>
</dbReference>
<dbReference type="HAMAP" id="MF_00659">
    <property type="entry name" value="UPF0250"/>
    <property type="match status" value="1"/>
</dbReference>
<dbReference type="OrthoDB" id="9793424at2"/>
<evidence type="ECO:0000256" key="2">
    <source>
        <dbReference type="HAMAP-Rule" id="MF_00659"/>
    </source>
</evidence>
<dbReference type="Pfam" id="PF04359">
    <property type="entry name" value="DUF493"/>
    <property type="match status" value="1"/>
</dbReference>
<dbReference type="SUPFAM" id="SSF117991">
    <property type="entry name" value="YbeD/HP0495-like"/>
    <property type="match status" value="1"/>
</dbReference>
<dbReference type="GO" id="GO:0005829">
    <property type="term" value="C:cytosol"/>
    <property type="evidence" value="ECO:0007669"/>
    <property type="project" value="TreeGrafter"/>
</dbReference>
<dbReference type="Gene3D" id="3.30.70.260">
    <property type="match status" value="1"/>
</dbReference>
<proteinExistence type="inferred from homology"/>
<dbReference type="PANTHER" id="PTHR38036:SF1">
    <property type="entry name" value="UPF0250 PROTEIN YBED"/>
    <property type="match status" value="1"/>
</dbReference>